<sequence>MYWVNVFSKLTKQVSIHTDEKAMLASRTIRQMHPQNMTNHLIVRRADCLFMFDDIEISNIEFKRPSISEAEIGVQNRKYIRLGRCLQEGHSTFGTVGPSVLMADASGKQ</sequence>
<dbReference type="EMBL" id="MCFF01000063">
    <property type="protein sequence ID" value="ORZ01839.1"/>
    <property type="molecule type" value="Genomic_DNA"/>
</dbReference>
<dbReference type="OrthoDB" id="2444920at2759"/>
<protein>
    <submittedName>
        <fullName evidence="1">Uncharacterized protein</fullName>
    </submittedName>
</protein>
<dbReference type="GeneID" id="33567732"/>
<comment type="caution">
    <text evidence="1">The sequence shown here is derived from an EMBL/GenBank/DDBJ whole genome shotgun (WGS) entry which is preliminary data.</text>
</comment>
<reference evidence="1 2" key="1">
    <citation type="submission" date="2016-07" db="EMBL/GenBank/DDBJ databases">
        <title>Pervasive Adenine N6-methylation of Active Genes in Fungi.</title>
        <authorList>
            <consortium name="DOE Joint Genome Institute"/>
            <person name="Mondo S.J."/>
            <person name="Dannebaum R.O."/>
            <person name="Kuo R.C."/>
            <person name="Labutti K."/>
            <person name="Haridas S."/>
            <person name="Kuo A."/>
            <person name="Salamov A."/>
            <person name="Ahrendt S.R."/>
            <person name="Lipzen A."/>
            <person name="Sullivan W."/>
            <person name="Andreopoulos W.B."/>
            <person name="Clum A."/>
            <person name="Lindquist E."/>
            <person name="Daum C."/>
            <person name="Ramamoorthy G.K."/>
            <person name="Gryganskyi A."/>
            <person name="Culley D."/>
            <person name="Magnuson J.K."/>
            <person name="James T.Y."/>
            <person name="O'Malley M.A."/>
            <person name="Stajich J.E."/>
            <person name="Spatafora J.W."/>
            <person name="Visel A."/>
            <person name="Grigoriev I.V."/>
        </authorList>
    </citation>
    <scope>NUCLEOTIDE SEQUENCE [LARGE SCALE GENOMIC DNA]</scope>
    <source>
        <strain evidence="1 2">NRRL 3116</strain>
    </source>
</reference>
<gene>
    <name evidence="1" type="ORF">BCR41DRAFT_363475</name>
</gene>
<evidence type="ECO:0000313" key="1">
    <source>
        <dbReference type="EMBL" id="ORZ01839.1"/>
    </source>
</evidence>
<proteinExistence type="predicted"/>
<evidence type="ECO:0000313" key="2">
    <source>
        <dbReference type="Proteomes" id="UP000193648"/>
    </source>
</evidence>
<dbReference type="AlphaFoldDB" id="A0A1Y2GA76"/>
<dbReference type="InParanoid" id="A0A1Y2GA76"/>
<name>A0A1Y2GA76_9FUNG</name>
<organism evidence="1 2">
    <name type="scientific">Lobosporangium transversale</name>
    <dbReference type="NCBI Taxonomy" id="64571"/>
    <lineage>
        <taxon>Eukaryota</taxon>
        <taxon>Fungi</taxon>
        <taxon>Fungi incertae sedis</taxon>
        <taxon>Mucoromycota</taxon>
        <taxon>Mortierellomycotina</taxon>
        <taxon>Mortierellomycetes</taxon>
        <taxon>Mortierellales</taxon>
        <taxon>Mortierellaceae</taxon>
        <taxon>Lobosporangium</taxon>
    </lineage>
</organism>
<keyword evidence="2" id="KW-1185">Reference proteome</keyword>
<accession>A0A1Y2GA76</accession>
<dbReference type="RefSeq" id="XP_021876136.1">
    <property type="nucleotide sequence ID" value="XM_022025889.1"/>
</dbReference>
<dbReference type="Proteomes" id="UP000193648">
    <property type="component" value="Unassembled WGS sequence"/>
</dbReference>